<evidence type="ECO:0000256" key="1">
    <source>
        <dbReference type="SAM" id="SignalP"/>
    </source>
</evidence>
<evidence type="ECO:0000313" key="3">
    <source>
        <dbReference type="Proteomes" id="UP000199595"/>
    </source>
</evidence>
<organism evidence="2 3">
    <name type="scientific">Lutibacter oricola</name>
    <dbReference type="NCBI Taxonomy" id="762486"/>
    <lineage>
        <taxon>Bacteria</taxon>
        <taxon>Pseudomonadati</taxon>
        <taxon>Bacteroidota</taxon>
        <taxon>Flavobacteriia</taxon>
        <taxon>Flavobacteriales</taxon>
        <taxon>Flavobacteriaceae</taxon>
        <taxon>Lutibacter</taxon>
    </lineage>
</organism>
<proteinExistence type="predicted"/>
<dbReference type="OrthoDB" id="9808953at2"/>
<feature type="chain" id="PRO_5011627476" evidence="1">
    <location>
        <begin position="18"/>
        <end position="311"/>
    </location>
</feature>
<dbReference type="EMBL" id="FNNJ01000006">
    <property type="protein sequence ID" value="SDX51586.1"/>
    <property type="molecule type" value="Genomic_DNA"/>
</dbReference>
<dbReference type="RefSeq" id="WP_090123737.1">
    <property type="nucleotide sequence ID" value="NZ_FNNJ01000006.1"/>
</dbReference>
<dbReference type="AlphaFoldDB" id="A0A1H3CBV7"/>
<gene>
    <name evidence="2" type="ORF">SAMN05444411_106118</name>
</gene>
<dbReference type="Proteomes" id="UP000199595">
    <property type="component" value="Unassembled WGS sequence"/>
</dbReference>
<keyword evidence="3" id="KW-1185">Reference proteome</keyword>
<feature type="signal peptide" evidence="1">
    <location>
        <begin position="1"/>
        <end position="17"/>
    </location>
</feature>
<accession>A0A1H3CBV7</accession>
<name>A0A1H3CBV7_9FLAO</name>
<evidence type="ECO:0000313" key="2">
    <source>
        <dbReference type="EMBL" id="SDX51586.1"/>
    </source>
</evidence>
<keyword evidence="1" id="KW-0732">Signal</keyword>
<sequence length="311" mass="34441">MKKVLVLFLLFSTTIFSQVKIGDNPSIIDLNSILELESTNKAFVLTRLTTNQMNAITPLKGAIIYNVDENCLFLFNDVEWKSMCNSYEGVNVTTSNNAPTNNVTGDFWINNENGIPQVNLWNGSEWVLVSQNNYSGTGVPNNATVLNPNQGNIYFDQTSGDVYLYNGVNWELVSSISANNGLTKVGNTIQLGGDLIKPTEITTTATNTLALQGLENEVDVNEVELVVVDKATGVLKKIEPSNLLREEEIVIIANDGQSQFSPPYPITNPKHIDVYRNGVRIDFTTINATTIEVESEAVCYKNDKIRIVQFY</sequence>
<protein>
    <submittedName>
        <fullName evidence="2">Uncharacterized protein</fullName>
    </submittedName>
</protein>
<reference evidence="3" key="1">
    <citation type="submission" date="2016-10" db="EMBL/GenBank/DDBJ databases">
        <authorList>
            <person name="Varghese N."/>
            <person name="Submissions S."/>
        </authorList>
    </citation>
    <scope>NUCLEOTIDE SEQUENCE [LARGE SCALE GENOMIC DNA]</scope>
    <source>
        <strain evidence="3">DSM 24956</strain>
    </source>
</reference>
<dbReference type="STRING" id="762486.SAMN05444411_106118"/>